<dbReference type="PROSITE" id="PS51819">
    <property type="entry name" value="VOC"/>
    <property type="match status" value="1"/>
</dbReference>
<dbReference type="Gene3D" id="3.10.180.10">
    <property type="entry name" value="2,3-Dihydroxybiphenyl 1,2-Dioxygenase, domain 1"/>
    <property type="match status" value="1"/>
</dbReference>
<dbReference type="Proteomes" id="UP000094256">
    <property type="component" value="Chromosome"/>
</dbReference>
<dbReference type="PANTHER" id="PTHR35006:SF1">
    <property type="entry name" value="BLL2941 PROTEIN"/>
    <property type="match status" value="1"/>
</dbReference>
<name>A0A1B3Z777_9SPHN</name>
<evidence type="ECO:0000313" key="3">
    <source>
        <dbReference type="Proteomes" id="UP000094256"/>
    </source>
</evidence>
<dbReference type="STRING" id="1560345.AWL63_04120"/>
<sequence>MIGYIMIGTNDLPRATAFYDEVLRPLGAKHGLSSHRMQSYNLGGGAALGVCLPYDGRTATHGNGNMYALMALSQDLVREVHALAIAAGGQCEGPPGLRREAVTANFYGSYFRDLDGNKVCVFTRS</sequence>
<dbReference type="PANTHER" id="PTHR35006">
    <property type="entry name" value="GLYOXALASE FAMILY PROTEIN (AFU_ORTHOLOGUE AFUA_5G14830)"/>
    <property type="match status" value="1"/>
</dbReference>
<reference evidence="2 3" key="1">
    <citation type="submission" date="2016-01" db="EMBL/GenBank/DDBJ databases">
        <title>Complete genome and mega plasmid sequence of Sphingomonas panacis DCY99 elicits systemic resistance in rice to Xanthomonas oryzae.</title>
        <authorList>
            <person name="Kim Y.J."/>
            <person name="Yang D.C."/>
            <person name="Sing P."/>
        </authorList>
    </citation>
    <scope>NUCLEOTIDE SEQUENCE [LARGE SCALE GENOMIC DNA]</scope>
    <source>
        <strain evidence="2 3">DCY99</strain>
    </source>
</reference>
<accession>A0A1B3Z777</accession>
<feature type="domain" description="VOC" evidence="1">
    <location>
        <begin position="1"/>
        <end position="124"/>
    </location>
</feature>
<dbReference type="InterPro" id="IPR029068">
    <property type="entry name" value="Glyas_Bleomycin-R_OHBP_Dase"/>
</dbReference>
<protein>
    <recommendedName>
        <fullName evidence="1">VOC domain-containing protein</fullName>
    </recommendedName>
</protein>
<dbReference type="RefSeq" id="WP_069203857.1">
    <property type="nucleotide sequence ID" value="NZ_CP014168.1"/>
</dbReference>
<dbReference type="SUPFAM" id="SSF54593">
    <property type="entry name" value="Glyoxalase/Bleomycin resistance protein/Dihydroxybiphenyl dioxygenase"/>
    <property type="match status" value="1"/>
</dbReference>
<dbReference type="InterPro" id="IPR004360">
    <property type="entry name" value="Glyas_Fos-R_dOase_dom"/>
</dbReference>
<dbReference type="AlphaFoldDB" id="A0A1B3Z777"/>
<gene>
    <name evidence="2" type="ORF">AWL63_04120</name>
</gene>
<proteinExistence type="predicted"/>
<dbReference type="KEGG" id="span:AWL63_04120"/>
<evidence type="ECO:0000259" key="1">
    <source>
        <dbReference type="PROSITE" id="PS51819"/>
    </source>
</evidence>
<organism evidence="2 3">
    <name type="scientific">Sphingomonas panacis</name>
    <dbReference type="NCBI Taxonomy" id="1560345"/>
    <lineage>
        <taxon>Bacteria</taxon>
        <taxon>Pseudomonadati</taxon>
        <taxon>Pseudomonadota</taxon>
        <taxon>Alphaproteobacteria</taxon>
        <taxon>Sphingomonadales</taxon>
        <taxon>Sphingomonadaceae</taxon>
        <taxon>Sphingomonas</taxon>
    </lineage>
</organism>
<dbReference type="Pfam" id="PF00903">
    <property type="entry name" value="Glyoxalase"/>
    <property type="match status" value="1"/>
</dbReference>
<keyword evidence="3" id="KW-1185">Reference proteome</keyword>
<dbReference type="EMBL" id="CP014168">
    <property type="protein sequence ID" value="AOH83278.1"/>
    <property type="molecule type" value="Genomic_DNA"/>
</dbReference>
<dbReference type="CDD" id="cd07262">
    <property type="entry name" value="VOC_like"/>
    <property type="match status" value="1"/>
</dbReference>
<evidence type="ECO:0000313" key="2">
    <source>
        <dbReference type="EMBL" id="AOH83278.1"/>
    </source>
</evidence>
<dbReference type="OrthoDB" id="9807407at2"/>
<dbReference type="InterPro" id="IPR037523">
    <property type="entry name" value="VOC_core"/>
</dbReference>